<dbReference type="InterPro" id="IPR058676">
    <property type="entry name" value="YuzK"/>
</dbReference>
<dbReference type="STRING" id="315750.BPUM_2928"/>
<dbReference type="AlphaFoldDB" id="A8FH65"/>
<dbReference type="EMBL" id="CP000813">
    <property type="protein sequence ID" value="ABV63582.1"/>
    <property type="molecule type" value="Genomic_DNA"/>
</dbReference>
<proteinExistence type="predicted"/>
<gene>
    <name evidence="1" type="ordered locus">BPUM_2928</name>
</gene>
<sequence>MDYTAEMEKAMHKAHGMSYAEYERDHDLRMKVEYKREQSYRDEKRQLAKMNIQGY</sequence>
<evidence type="ECO:0000313" key="2">
    <source>
        <dbReference type="Proteomes" id="UP000001355"/>
    </source>
</evidence>
<keyword evidence="2" id="KW-1185">Reference proteome</keyword>
<protein>
    <submittedName>
        <fullName evidence="1">Uncharacterized protein</fullName>
    </submittedName>
</protein>
<reference evidence="1 2" key="3">
    <citation type="journal article" date="2013" name="PLoS ONE">
        <title>Candidate genes that may be responsible for the unusual resistances exhibited by Bacillus pumilus SAFR-032 spores.</title>
        <authorList>
            <person name="Tirumalai M.R."/>
            <person name="Rastogi R."/>
            <person name="Zamani N."/>
            <person name="O'Bryant Williams E."/>
            <person name="Allen S."/>
            <person name="Diouf F."/>
            <person name="Kwende S."/>
            <person name="Weinstock G.M."/>
            <person name="Venkateswaran K.J."/>
            <person name="Fox G.E."/>
        </authorList>
    </citation>
    <scope>NUCLEOTIDE SEQUENCE [LARGE SCALE GENOMIC DNA]</scope>
    <source>
        <strain evidence="1 2">SAFR-032</strain>
    </source>
</reference>
<name>A8FH65_BACP2</name>
<reference evidence="1 2" key="2">
    <citation type="journal article" date="2013" name="Extremophiles">
        <title>An ICEBs1-like element may be associated with the extreme radiation and desiccation resistance of Bacillus pumilus SAFR-032 spores.</title>
        <authorList>
            <person name="Tirumalai M.R."/>
            <person name="Fox G.E."/>
        </authorList>
    </citation>
    <scope>NUCLEOTIDE SEQUENCE [LARGE SCALE GENOMIC DNA]</scope>
    <source>
        <strain evidence="1 2">SAFR-032</strain>
    </source>
</reference>
<accession>A8FH65</accession>
<dbReference type="HOGENOM" id="CLU_207661_0_0_9"/>
<organism evidence="1 2">
    <name type="scientific">Bacillus pumilus (strain SAFR-032)</name>
    <dbReference type="NCBI Taxonomy" id="315750"/>
    <lineage>
        <taxon>Bacteria</taxon>
        <taxon>Bacillati</taxon>
        <taxon>Bacillota</taxon>
        <taxon>Bacilli</taxon>
        <taxon>Bacillales</taxon>
        <taxon>Bacillaceae</taxon>
        <taxon>Bacillus</taxon>
    </lineage>
</organism>
<dbReference type="Pfam" id="PF26149">
    <property type="entry name" value="YuzK"/>
    <property type="match status" value="1"/>
</dbReference>
<dbReference type="Proteomes" id="UP000001355">
    <property type="component" value="Chromosome"/>
</dbReference>
<reference evidence="1 2" key="1">
    <citation type="journal article" date="2007" name="PLoS ONE">
        <title>Paradoxical DNA repair and peroxide resistance gene conservation in Bacillus pumilus SAFR-032.</title>
        <authorList>
            <person name="Gioia J."/>
            <person name="Yerrapragada S."/>
            <person name="Qin X."/>
            <person name="Jiang H."/>
            <person name="Igboeli O.C."/>
            <person name="Muzny D."/>
            <person name="Dugan-Rocha S."/>
            <person name="Ding Y."/>
            <person name="Hawes A."/>
            <person name="Liu W."/>
            <person name="Perez L."/>
            <person name="Kovar C."/>
            <person name="Dinh H."/>
            <person name="Lee S."/>
            <person name="Nazareth L."/>
            <person name="Blyth P."/>
            <person name="Holder M."/>
            <person name="Buhay C."/>
            <person name="Tirumalai M.R."/>
            <person name="Liu Y."/>
            <person name="Dasgupta I."/>
            <person name="Bokhetache L."/>
            <person name="Fujita M."/>
            <person name="Karouia F."/>
            <person name="Eswara Moorthy P."/>
            <person name="Siefert J."/>
            <person name="Uzman A."/>
            <person name="Buzumbo P."/>
            <person name="Verma A."/>
            <person name="Zwiya H."/>
            <person name="McWilliams B.D."/>
            <person name="Olowu A."/>
            <person name="Clinkenbeard K.D."/>
            <person name="Newcombe D."/>
            <person name="Golebiewski L."/>
            <person name="Petrosino J.F."/>
            <person name="Nicholson W.L."/>
            <person name="Fox G.E."/>
            <person name="Venkateswaran K."/>
            <person name="Highlander S.K."/>
            <person name="Weinstock G.M."/>
        </authorList>
    </citation>
    <scope>NUCLEOTIDE SEQUENCE [LARGE SCALE GENOMIC DNA]</scope>
    <source>
        <strain evidence="1 2">SAFR-032</strain>
    </source>
</reference>
<dbReference type="KEGG" id="bpu:BPUM_2928"/>
<evidence type="ECO:0000313" key="1">
    <source>
        <dbReference type="EMBL" id="ABV63582.1"/>
    </source>
</evidence>